<keyword evidence="2" id="KW-1003">Cell membrane</keyword>
<evidence type="ECO:0000256" key="6">
    <source>
        <dbReference type="SAM" id="Phobius"/>
    </source>
</evidence>
<proteinExistence type="predicted"/>
<evidence type="ECO:0000256" key="5">
    <source>
        <dbReference type="ARBA" id="ARBA00023136"/>
    </source>
</evidence>
<feature type="transmembrane region" description="Helical" evidence="6">
    <location>
        <begin position="47"/>
        <end position="70"/>
    </location>
</feature>
<dbReference type="InterPro" id="IPR001123">
    <property type="entry name" value="LeuE-type"/>
</dbReference>
<dbReference type="EMBL" id="JACJJL010000007">
    <property type="protein sequence ID" value="MBM6661202.1"/>
    <property type="molecule type" value="Genomic_DNA"/>
</dbReference>
<evidence type="ECO:0000256" key="2">
    <source>
        <dbReference type="ARBA" id="ARBA00022475"/>
    </source>
</evidence>
<evidence type="ECO:0000256" key="4">
    <source>
        <dbReference type="ARBA" id="ARBA00022989"/>
    </source>
</evidence>
<evidence type="ECO:0000256" key="1">
    <source>
        <dbReference type="ARBA" id="ARBA00004651"/>
    </source>
</evidence>
<dbReference type="PANTHER" id="PTHR30086">
    <property type="entry name" value="ARGININE EXPORTER PROTEIN ARGO"/>
    <property type="match status" value="1"/>
</dbReference>
<comment type="subcellular location">
    <subcellularLocation>
        <location evidence="1">Cell membrane</location>
        <topology evidence="1">Multi-pass membrane protein</topology>
    </subcellularLocation>
</comment>
<evidence type="ECO:0000313" key="8">
    <source>
        <dbReference type="Proteomes" id="UP000764045"/>
    </source>
</evidence>
<feature type="transmembrane region" description="Helical" evidence="6">
    <location>
        <begin position="12"/>
        <end position="35"/>
    </location>
</feature>
<comment type="caution">
    <text evidence="7">The sequence shown here is derived from an EMBL/GenBank/DDBJ whole genome shotgun (WGS) entry which is preliminary data.</text>
</comment>
<feature type="transmembrane region" description="Helical" evidence="6">
    <location>
        <begin position="160"/>
        <end position="179"/>
    </location>
</feature>
<reference evidence="7 8" key="1">
    <citation type="journal article" date="2021" name="Sci. Rep.">
        <title>The distribution of antibiotic resistance genes in chicken gut microbiota commensals.</title>
        <authorList>
            <person name="Juricova H."/>
            <person name="Matiasovicova J."/>
            <person name="Kubasova T."/>
            <person name="Cejkova D."/>
            <person name="Rychlik I."/>
        </authorList>
    </citation>
    <scope>NUCLEOTIDE SEQUENCE [LARGE SCALE GENOMIC DNA]</scope>
    <source>
        <strain evidence="7 8">An819</strain>
    </source>
</reference>
<dbReference type="PANTHER" id="PTHR30086:SF20">
    <property type="entry name" value="ARGININE EXPORTER PROTEIN ARGO-RELATED"/>
    <property type="match status" value="1"/>
</dbReference>
<feature type="transmembrane region" description="Helical" evidence="6">
    <location>
        <begin position="200"/>
        <end position="218"/>
    </location>
</feature>
<organism evidence="7 8">
    <name type="scientific">Marseilla massiliensis</name>
    <dbReference type="NCBI Taxonomy" id="1841864"/>
    <lineage>
        <taxon>Bacteria</taxon>
        <taxon>Pseudomonadati</taxon>
        <taxon>Bacteroidota</taxon>
        <taxon>Bacteroidia</taxon>
        <taxon>Bacteroidales</taxon>
        <taxon>Prevotellaceae</taxon>
        <taxon>Marseilla</taxon>
    </lineage>
</organism>
<keyword evidence="3 6" id="KW-0812">Transmembrane</keyword>
<evidence type="ECO:0000256" key="3">
    <source>
        <dbReference type="ARBA" id="ARBA00022692"/>
    </source>
</evidence>
<accession>A0A938WLP9</accession>
<gene>
    <name evidence="7" type="ORF">H6B30_05445</name>
</gene>
<sequence length="221" mass="24498">MPFPIHIDILNFIFKGILIGMIASAPMGPVGVLCVQRTLNKGRWYGFVTGVGAALSDIIYAGITGLGMSLVMDFVNDPENKLYLQIVGSVLLFAFGVYTYRTDPTRNMHHSGTKKGSLLHNGITAFLVTFSNPLIIFLFLACYAQFAFVLPDHPFEMCVGFLSIFGGAMLWWFGLTWLIDKIRGKFDDNGIKLINQVIGAVVMICSVIMVFGTVTNIYRFF</sequence>
<keyword evidence="4 6" id="KW-1133">Transmembrane helix</keyword>
<name>A0A938WLP9_9BACT</name>
<feature type="transmembrane region" description="Helical" evidence="6">
    <location>
        <begin position="122"/>
        <end position="148"/>
    </location>
</feature>
<dbReference type="GO" id="GO:0015171">
    <property type="term" value="F:amino acid transmembrane transporter activity"/>
    <property type="evidence" value="ECO:0007669"/>
    <property type="project" value="TreeGrafter"/>
</dbReference>
<protein>
    <submittedName>
        <fullName evidence="7">LysE family transporter</fullName>
    </submittedName>
</protein>
<dbReference type="Proteomes" id="UP000764045">
    <property type="component" value="Unassembled WGS sequence"/>
</dbReference>
<dbReference type="GO" id="GO:0005886">
    <property type="term" value="C:plasma membrane"/>
    <property type="evidence" value="ECO:0007669"/>
    <property type="project" value="UniProtKB-SubCell"/>
</dbReference>
<feature type="transmembrane region" description="Helical" evidence="6">
    <location>
        <begin position="82"/>
        <end position="101"/>
    </location>
</feature>
<keyword evidence="5 6" id="KW-0472">Membrane</keyword>
<dbReference type="Pfam" id="PF01810">
    <property type="entry name" value="LysE"/>
    <property type="match status" value="1"/>
</dbReference>
<dbReference type="AlphaFoldDB" id="A0A938WLP9"/>
<keyword evidence="8" id="KW-1185">Reference proteome</keyword>
<evidence type="ECO:0000313" key="7">
    <source>
        <dbReference type="EMBL" id="MBM6661202.1"/>
    </source>
</evidence>
<dbReference type="RefSeq" id="WP_205108681.1">
    <property type="nucleotide sequence ID" value="NZ_CAWUJD010000001.1"/>
</dbReference>